<accession>A0A3P1SE30</accession>
<feature type="region of interest" description="Disordered" evidence="1">
    <location>
        <begin position="567"/>
        <end position="600"/>
    </location>
</feature>
<gene>
    <name evidence="3" type="ORF">EII11_06520</name>
</gene>
<dbReference type="RefSeq" id="WP_124870405.1">
    <property type="nucleotide sequence ID" value="NZ_RQZF01000005.1"/>
</dbReference>
<name>A0A3P1SE30_9ACTO</name>
<dbReference type="Proteomes" id="UP000280444">
    <property type="component" value="Unassembled WGS sequence"/>
</dbReference>
<evidence type="ECO:0000256" key="1">
    <source>
        <dbReference type="SAM" id="MobiDB-lite"/>
    </source>
</evidence>
<dbReference type="OrthoDB" id="9812829at2"/>
<proteinExistence type="predicted"/>
<sequence length="600" mass="58343">MIPLTRSSSRGASTAALIAFTVGAMALGACTSTAAVSDGTTAETSASVSAHSAMSGATSVYSPPSAEEALAENETPASLDTHNWSTQESTAITFSGALAQSSHQAAEHGSGSTSPVTITDGLTTITAAGVYRLSGSYSGQVVVDAPSDASVVLVLDNLSIDTTAGSAIDVRSAAEAVLVLEGSSQVADASSYADSSAANAAIYADTSLFVTGEGTLTINGRGNDALAATDDLVITSGTLTVQAVDDGVRGKDSVTISGGTLSVTAGGDGVTSDEDTDPAKGFIHISNGDVTVDAQGDALSAYTDVIITGGAFALSAGGGAQSSVADGESAKGVKSGVYTIIEGGTYSIAAAEDGLHSDGSIRLSGGDMTMTVADDGVHAEIALVVDGAHVDVASSVEGLEAEIIALRDGTISVVSSDDAINGSASTGTVNVEISGGAITLDAQGDALDANGDLTISGGTVVAWGPQNDDNGTIDVDGTFTLTGGTLLAAGSAGMAMAPSAGDLGWLSANVSAAAGSTVVVRDSAGAEITTFNAKKAFANLLYAAANVPTDAEVTVVVDGVSTTVTTGVASGGMGPGGHGGPGGAPHSQADEVGRLQRGSA</sequence>
<dbReference type="PROSITE" id="PS51257">
    <property type="entry name" value="PROKAR_LIPOPROTEIN"/>
    <property type="match status" value="1"/>
</dbReference>
<feature type="compositionally biased region" description="Gly residues" evidence="1">
    <location>
        <begin position="569"/>
        <end position="583"/>
    </location>
</feature>
<feature type="chain" id="PRO_5039450263" evidence="2">
    <location>
        <begin position="27"/>
        <end position="600"/>
    </location>
</feature>
<reference evidence="3 4" key="1">
    <citation type="submission" date="2018-11" db="EMBL/GenBank/DDBJ databases">
        <title>Genomes From Bacteria Associated with the Canine Oral Cavity: a Test Case for Automated Genome-Based Taxonomic Assignment.</title>
        <authorList>
            <person name="Coil D.A."/>
            <person name="Jospin G."/>
            <person name="Darling A.E."/>
            <person name="Wallis C."/>
            <person name="Davis I.J."/>
            <person name="Harris S."/>
            <person name="Eisen J.A."/>
            <person name="Holcombe L.J."/>
            <person name="O'Flynn C."/>
        </authorList>
    </citation>
    <scope>NUCLEOTIDE SEQUENCE [LARGE SCALE GENOMIC DNA]</scope>
    <source>
        <strain evidence="3 4">OH770</strain>
    </source>
</reference>
<evidence type="ECO:0000256" key="2">
    <source>
        <dbReference type="SAM" id="SignalP"/>
    </source>
</evidence>
<organism evidence="3 4">
    <name type="scientific">Schaalia canis</name>
    <dbReference type="NCBI Taxonomy" id="100469"/>
    <lineage>
        <taxon>Bacteria</taxon>
        <taxon>Bacillati</taxon>
        <taxon>Actinomycetota</taxon>
        <taxon>Actinomycetes</taxon>
        <taxon>Actinomycetales</taxon>
        <taxon>Actinomycetaceae</taxon>
        <taxon>Schaalia</taxon>
    </lineage>
</organism>
<comment type="caution">
    <text evidence="3">The sequence shown here is derived from an EMBL/GenBank/DDBJ whole genome shotgun (WGS) entry which is preliminary data.</text>
</comment>
<keyword evidence="2" id="KW-0732">Signal</keyword>
<feature type="signal peptide" evidence="2">
    <location>
        <begin position="1"/>
        <end position="26"/>
    </location>
</feature>
<evidence type="ECO:0000313" key="3">
    <source>
        <dbReference type="EMBL" id="RRC95284.1"/>
    </source>
</evidence>
<evidence type="ECO:0000313" key="4">
    <source>
        <dbReference type="Proteomes" id="UP000280444"/>
    </source>
</evidence>
<dbReference type="Pfam" id="PF14262">
    <property type="entry name" value="Cthe_2159"/>
    <property type="match status" value="1"/>
</dbReference>
<dbReference type="AlphaFoldDB" id="A0A3P1SE30"/>
<dbReference type="InterPro" id="IPR025584">
    <property type="entry name" value="Cthe_2159"/>
</dbReference>
<keyword evidence="4" id="KW-1185">Reference proteome</keyword>
<protein>
    <submittedName>
        <fullName evidence="3">Carbohydrate-binding domain-containing protein</fullName>
    </submittedName>
</protein>
<dbReference type="EMBL" id="RQZF01000005">
    <property type="protein sequence ID" value="RRC95284.1"/>
    <property type="molecule type" value="Genomic_DNA"/>
</dbReference>